<dbReference type="RefSeq" id="WP_121443987.1">
    <property type="nucleotide sequence ID" value="NZ_RBIJ01000001.1"/>
</dbReference>
<evidence type="ECO:0000256" key="1">
    <source>
        <dbReference type="SAM" id="Phobius"/>
    </source>
</evidence>
<feature type="transmembrane region" description="Helical" evidence="1">
    <location>
        <begin position="67"/>
        <end position="90"/>
    </location>
</feature>
<dbReference type="AlphaFoldDB" id="A0A660L724"/>
<accession>A0A660L724</accession>
<keyword evidence="3" id="KW-1185">Reference proteome</keyword>
<gene>
    <name evidence="2" type="ORF">C7438_0782</name>
</gene>
<evidence type="ECO:0000313" key="3">
    <source>
        <dbReference type="Proteomes" id="UP000267019"/>
    </source>
</evidence>
<keyword evidence="1" id="KW-0812">Transmembrane</keyword>
<dbReference type="Proteomes" id="UP000267019">
    <property type="component" value="Unassembled WGS sequence"/>
</dbReference>
<dbReference type="EMBL" id="RBIJ01000001">
    <property type="protein sequence ID" value="RKQ89125.1"/>
    <property type="molecule type" value="Genomic_DNA"/>
</dbReference>
<name>A0A660L724_9BACL</name>
<organism evidence="2 3">
    <name type="scientific">Brockia lithotrophica</name>
    <dbReference type="NCBI Taxonomy" id="933949"/>
    <lineage>
        <taxon>Bacteria</taxon>
        <taxon>Bacillati</taxon>
        <taxon>Bacillota</taxon>
        <taxon>Bacilli</taxon>
        <taxon>Bacillales</taxon>
        <taxon>Bacillales Family X. Incertae Sedis</taxon>
        <taxon>Brockia</taxon>
    </lineage>
</organism>
<protein>
    <submittedName>
        <fullName evidence="2">Uncharacterized protein</fullName>
    </submittedName>
</protein>
<keyword evidence="1" id="KW-1133">Transmembrane helix</keyword>
<comment type="caution">
    <text evidence="2">The sequence shown here is derived from an EMBL/GenBank/DDBJ whole genome shotgun (WGS) entry which is preliminary data.</text>
</comment>
<sequence length="92" mass="10289">MFPCDLRTCLDYGFLGGLALFSAGGVLYLITSPGWAFVRYAWRQLYPFVSPEQDPPFLENPSPLRRAAYWLLGIGGAVMLVFLAATLGLWRE</sequence>
<evidence type="ECO:0000313" key="2">
    <source>
        <dbReference type="EMBL" id="RKQ89125.1"/>
    </source>
</evidence>
<feature type="transmembrane region" description="Helical" evidence="1">
    <location>
        <begin position="12"/>
        <end position="30"/>
    </location>
</feature>
<keyword evidence="1" id="KW-0472">Membrane</keyword>
<reference evidence="2 3" key="1">
    <citation type="submission" date="2018-10" db="EMBL/GenBank/DDBJ databases">
        <title>Genomic Encyclopedia of Type Strains, Phase IV (KMG-IV): sequencing the most valuable type-strain genomes for metagenomic binning, comparative biology and taxonomic classification.</title>
        <authorList>
            <person name="Goeker M."/>
        </authorList>
    </citation>
    <scope>NUCLEOTIDE SEQUENCE [LARGE SCALE GENOMIC DNA]</scope>
    <source>
        <strain evidence="2 3">DSM 22653</strain>
    </source>
</reference>
<proteinExistence type="predicted"/>